<dbReference type="PANTHER" id="PTHR12126">
    <property type="entry name" value="NADH-UBIQUINONE OXIDOREDUCTASE 39 KDA SUBUNIT-RELATED"/>
    <property type="match status" value="1"/>
</dbReference>
<dbReference type="Gene3D" id="3.40.50.720">
    <property type="entry name" value="NAD(P)-binding Rossmann-like Domain"/>
    <property type="match status" value="1"/>
</dbReference>
<accession>A0ABS5B489</accession>
<dbReference type="EMBL" id="PRDG01000003">
    <property type="protein sequence ID" value="MBP2623336.1"/>
    <property type="molecule type" value="Genomic_DNA"/>
</dbReference>
<dbReference type="SUPFAM" id="SSF51735">
    <property type="entry name" value="NAD(P)-binding Rossmann-fold domains"/>
    <property type="match status" value="1"/>
</dbReference>
<sequence length="290" mass="32264">MEKEKILLAGATGYLGQFILRALLDKGCSTRIVVRNKDKIPQDLQEHAQLEIVEGQVTDPTSIEHLCQGIDQVISTVGITKQKDGLTYMQVDYQANQNLLEAAQRSGVRRFIYVSVLNGEKLRKIAIGAAKERFVDSLKGSGMDYCIIRPNAFYSDVSEIFDMAKKGRIYLFGKGDLRSNPIHGADLAEVCVSQLHSTDKEVRVGGPEILTQNELAQLAFSVLEKQPKISHLPDWLRLLTLKIGKFCLPKSVYGTLEFVLTVTAMELLAPASGQHTLGAYFEHLKEEQTK</sequence>
<dbReference type="PANTHER" id="PTHR12126:SF11">
    <property type="entry name" value="NADH DEHYDROGENASE [UBIQUINONE] 1 ALPHA SUBCOMPLEX SUBUNIT 9, MITOCHONDRIAL"/>
    <property type="match status" value="1"/>
</dbReference>
<dbReference type="Proteomes" id="UP001519296">
    <property type="component" value="Unassembled WGS sequence"/>
</dbReference>
<evidence type="ECO:0000313" key="3">
    <source>
        <dbReference type="Proteomes" id="UP001519296"/>
    </source>
</evidence>
<dbReference type="CDD" id="cd05243">
    <property type="entry name" value="SDR_a5"/>
    <property type="match status" value="1"/>
</dbReference>
<evidence type="ECO:0000259" key="1">
    <source>
        <dbReference type="Pfam" id="PF13460"/>
    </source>
</evidence>
<protein>
    <submittedName>
        <fullName evidence="2">NAD-dependent dehydratase</fullName>
    </submittedName>
</protein>
<reference evidence="2 3" key="1">
    <citation type="submission" date="2018-02" db="EMBL/GenBank/DDBJ databases">
        <title>Draft genome sequence of Streptococcus oricebi CCUG 70868T type strain.</title>
        <authorList>
            <person name="Mendez V."/>
            <person name="Salva-Serra F."/>
            <person name="Jaen-Luchoro D."/>
            <person name="Gonzales-Siles L."/>
            <person name="Karlsson R."/>
            <person name="Engstrom-Jakobsson H."/>
            <person name="Busquets A."/>
            <person name="Gomila M."/>
            <person name="Pineiro-Iglesias B."/>
            <person name="Bennasar-Figueras A."/>
            <person name="Seeger M."/>
            <person name="Moore E."/>
        </authorList>
    </citation>
    <scope>NUCLEOTIDE SEQUENCE [LARGE SCALE GENOMIC DNA]</scope>
    <source>
        <strain evidence="2 3">CCUG 70868</strain>
    </source>
</reference>
<keyword evidence="3" id="KW-1185">Reference proteome</keyword>
<dbReference type="InterPro" id="IPR036291">
    <property type="entry name" value="NAD(P)-bd_dom_sf"/>
</dbReference>
<dbReference type="InterPro" id="IPR051207">
    <property type="entry name" value="ComplexI_NDUFA9_subunit"/>
</dbReference>
<dbReference type="InterPro" id="IPR016040">
    <property type="entry name" value="NAD(P)-bd_dom"/>
</dbReference>
<gene>
    <name evidence="2" type="ORF">C4K46_05215</name>
</gene>
<dbReference type="RefSeq" id="WP_209627839.1">
    <property type="nucleotide sequence ID" value="NZ_PRDG01000003.1"/>
</dbReference>
<dbReference type="Pfam" id="PF13460">
    <property type="entry name" value="NAD_binding_10"/>
    <property type="match status" value="1"/>
</dbReference>
<proteinExistence type="predicted"/>
<feature type="domain" description="NAD(P)-binding" evidence="1">
    <location>
        <begin position="10"/>
        <end position="197"/>
    </location>
</feature>
<name>A0ABS5B489_9STRE</name>
<organism evidence="2 3">
    <name type="scientific">Streptococcus oricebi</name>
    <dbReference type="NCBI Taxonomy" id="1547447"/>
    <lineage>
        <taxon>Bacteria</taxon>
        <taxon>Bacillati</taxon>
        <taxon>Bacillota</taxon>
        <taxon>Bacilli</taxon>
        <taxon>Lactobacillales</taxon>
        <taxon>Streptococcaceae</taxon>
        <taxon>Streptococcus</taxon>
    </lineage>
</organism>
<evidence type="ECO:0000313" key="2">
    <source>
        <dbReference type="EMBL" id="MBP2623336.1"/>
    </source>
</evidence>
<comment type="caution">
    <text evidence="2">The sequence shown here is derived from an EMBL/GenBank/DDBJ whole genome shotgun (WGS) entry which is preliminary data.</text>
</comment>